<proteinExistence type="predicted"/>
<name>A0A7W5V4Y0_9ACTN</name>
<dbReference type="SUPFAM" id="SSF55729">
    <property type="entry name" value="Acyl-CoA N-acyltransferases (Nat)"/>
    <property type="match status" value="1"/>
</dbReference>
<dbReference type="AlphaFoldDB" id="A0A7W5V4Y0"/>
<dbReference type="GO" id="GO:0016747">
    <property type="term" value="F:acyltransferase activity, transferring groups other than amino-acyl groups"/>
    <property type="evidence" value="ECO:0007669"/>
    <property type="project" value="InterPro"/>
</dbReference>
<reference evidence="2 3" key="1">
    <citation type="submission" date="2020-08" db="EMBL/GenBank/DDBJ databases">
        <title>Sequencing the genomes of 1000 actinobacteria strains.</title>
        <authorList>
            <person name="Klenk H.-P."/>
        </authorList>
    </citation>
    <scope>NUCLEOTIDE SEQUENCE [LARGE SCALE GENOMIC DNA]</scope>
    <source>
        <strain evidence="2 3">DSM 44320</strain>
    </source>
</reference>
<dbReference type="InterPro" id="IPR052523">
    <property type="entry name" value="Trichothecene_AcTrans"/>
</dbReference>
<dbReference type="PANTHER" id="PTHR42791">
    <property type="entry name" value="GNAT FAMILY ACETYLTRANSFERASE"/>
    <property type="match status" value="1"/>
</dbReference>
<keyword evidence="2" id="KW-0689">Ribosomal protein</keyword>
<protein>
    <submittedName>
        <fullName evidence="2">Ribosomal protein S18 acetylase RimI-like enzyme</fullName>
    </submittedName>
</protein>
<dbReference type="InterPro" id="IPR000182">
    <property type="entry name" value="GNAT_dom"/>
</dbReference>
<evidence type="ECO:0000313" key="2">
    <source>
        <dbReference type="EMBL" id="MBB3726193.1"/>
    </source>
</evidence>
<feature type="domain" description="N-acetyltransferase" evidence="1">
    <location>
        <begin position="1"/>
        <end position="190"/>
    </location>
</feature>
<dbReference type="Proteomes" id="UP000579945">
    <property type="component" value="Unassembled WGS sequence"/>
</dbReference>
<dbReference type="GeneID" id="95388566"/>
<dbReference type="CDD" id="cd04301">
    <property type="entry name" value="NAT_SF"/>
    <property type="match status" value="1"/>
</dbReference>
<dbReference type="GO" id="GO:0005840">
    <property type="term" value="C:ribosome"/>
    <property type="evidence" value="ECO:0007669"/>
    <property type="project" value="UniProtKB-KW"/>
</dbReference>
<accession>A0A7W5V4Y0</accession>
<dbReference type="PANTHER" id="PTHR42791:SF1">
    <property type="entry name" value="N-ACETYLTRANSFERASE DOMAIN-CONTAINING PROTEIN"/>
    <property type="match status" value="1"/>
</dbReference>
<dbReference type="InterPro" id="IPR016181">
    <property type="entry name" value="Acyl_CoA_acyltransferase"/>
</dbReference>
<keyword evidence="3" id="KW-1185">Reference proteome</keyword>
<evidence type="ECO:0000259" key="1">
    <source>
        <dbReference type="PROSITE" id="PS51186"/>
    </source>
</evidence>
<dbReference type="RefSeq" id="WP_221241038.1">
    <property type="nucleotide sequence ID" value="NZ_BAAAXX010000028.1"/>
</dbReference>
<sequence>MIIRPADKKTDAARIGAVLSRAFHDDPVVRWLLPSGEGRERMFVTLARHVHALGDLAIDGEQLVGAALWDPPGYRQPPLETLRSLPGFLMAMGGRVTYGQLLQTEFHRRRPRVPHWYLAEIGTDPAAQGRGAGSAMLAGRLAHCDSEGTAAYLESSKESNVPFYEKHGFKVTEEIRLPKAGPTVWAMLREPVS</sequence>
<dbReference type="PROSITE" id="PS51186">
    <property type="entry name" value="GNAT"/>
    <property type="match status" value="1"/>
</dbReference>
<gene>
    <name evidence="2" type="ORF">FHR33_002053</name>
</gene>
<comment type="caution">
    <text evidence="2">The sequence shown here is derived from an EMBL/GenBank/DDBJ whole genome shotgun (WGS) entry which is preliminary data.</text>
</comment>
<dbReference type="Pfam" id="PF00583">
    <property type="entry name" value="Acetyltransf_1"/>
    <property type="match status" value="1"/>
</dbReference>
<dbReference type="Gene3D" id="3.40.630.30">
    <property type="match status" value="1"/>
</dbReference>
<dbReference type="EMBL" id="JACIBV010000001">
    <property type="protein sequence ID" value="MBB3726193.1"/>
    <property type="molecule type" value="Genomic_DNA"/>
</dbReference>
<organism evidence="2 3">
    <name type="scientific">Nonomuraea dietziae</name>
    <dbReference type="NCBI Taxonomy" id="65515"/>
    <lineage>
        <taxon>Bacteria</taxon>
        <taxon>Bacillati</taxon>
        <taxon>Actinomycetota</taxon>
        <taxon>Actinomycetes</taxon>
        <taxon>Streptosporangiales</taxon>
        <taxon>Streptosporangiaceae</taxon>
        <taxon>Nonomuraea</taxon>
    </lineage>
</organism>
<evidence type="ECO:0000313" key="3">
    <source>
        <dbReference type="Proteomes" id="UP000579945"/>
    </source>
</evidence>
<keyword evidence="2" id="KW-0687">Ribonucleoprotein</keyword>